<dbReference type="Proteomes" id="UP000198923">
    <property type="component" value="Unassembled WGS sequence"/>
</dbReference>
<keyword evidence="1" id="KW-0812">Transmembrane</keyword>
<keyword evidence="1" id="KW-1133">Transmembrane helix</keyword>
<feature type="transmembrane region" description="Helical" evidence="1">
    <location>
        <begin position="302"/>
        <end position="322"/>
    </location>
</feature>
<dbReference type="EMBL" id="FNCN01000004">
    <property type="protein sequence ID" value="SDG40982.1"/>
    <property type="molecule type" value="Genomic_DNA"/>
</dbReference>
<feature type="transmembrane region" description="Helical" evidence="1">
    <location>
        <begin position="178"/>
        <end position="203"/>
    </location>
</feature>
<name>A0A1G7U0B4_9ACTN</name>
<gene>
    <name evidence="2" type="ORF">SAMN05421505_10439</name>
</gene>
<proteinExistence type="predicted"/>
<dbReference type="SUPFAM" id="SSF82171">
    <property type="entry name" value="DPP6 N-terminal domain-like"/>
    <property type="match status" value="1"/>
</dbReference>
<feature type="transmembrane region" description="Helical" evidence="1">
    <location>
        <begin position="149"/>
        <end position="172"/>
    </location>
</feature>
<keyword evidence="1" id="KW-0472">Membrane</keyword>
<reference evidence="2 3" key="1">
    <citation type="submission" date="2016-10" db="EMBL/GenBank/DDBJ databases">
        <authorList>
            <person name="de Groot N.N."/>
        </authorList>
    </citation>
    <scope>NUCLEOTIDE SEQUENCE [LARGE SCALE GENOMIC DNA]</scope>
    <source>
        <strain evidence="2 3">CPCC 201354</strain>
    </source>
</reference>
<feature type="transmembrane region" description="Helical" evidence="1">
    <location>
        <begin position="257"/>
        <end position="281"/>
    </location>
</feature>
<evidence type="ECO:0000313" key="2">
    <source>
        <dbReference type="EMBL" id="SDG40982.1"/>
    </source>
</evidence>
<accession>A0A1G7U0B4</accession>
<dbReference type="STRING" id="504805.SAMN05421505_10439"/>
<dbReference type="AlphaFoldDB" id="A0A1G7U0B4"/>
<protein>
    <submittedName>
        <fullName evidence="2">Uncharacterized protein</fullName>
    </submittedName>
</protein>
<feature type="transmembrane region" description="Helical" evidence="1">
    <location>
        <begin position="56"/>
        <end position="78"/>
    </location>
</feature>
<feature type="transmembrane region" description="Helical" evidence="1">
    <location>
        <begin position="224"/>
        <end position="245"/>
    </location>
</feature>
<feature type="transmembrane region" description="Helical" evidence="1">
    <location>
        <begin position="98"/>
        <end position="125"/>
    </location>
</feature>
<evidence type="ECO:0000313" key="3">
    <source>
        <dbReference type="Proteomes" id="UP000198923"/>
    </source>
</evidence>
<keyword evidence="3" id="KW-1185">Reference proteome</keyword>
<evidence type="ECO:0000256" key="1">
    <source>
        <dbReference type="SAM" id="Phobius"/>
    </source>
</evidence>
<organism evidence="2 3">
    <name type="scientific">Sinosporangium album</name>
    <dbReference type="NCBI Taxonomy" id="504805"/>
    <lineage>
        <taxon>Bacteria</taxon>
        <taxon>Bacillati</taxon>
        <taxon>Actinomycetota</taxon>
        <taxon>Actinomycetes</taxon>
        <taxon>Streptosporangiales</taxon>
        <taxon>Streptosporangiaceae</taxon>
        <taxon>Sinosporangium</taxon>
    </lineage>
</organism>
<sequence>MIFPVRRTRSPTKTRLALTSVPPDSPEKNRAFHAPDGDRAYITAAYGTALRLYRPLLEAAVITLAPGPLATLGVILAIGDRAVIVNGAPSVAPGSFWVGAAFAGTGLITVLGVLVGLVACCRVVLEAFRGRSLCGGQAVAEVLRQPGPLVLLVLQGVAVCAAVATGVGLWILSGIGTMVPVLIILVGLVFMMFPLILALPALADRRPPVRTARALARIAYGDTLVNLGLGVMVLPSAIPLALWGLGRVLPVGSALPAIDGLCLAATVMAVPFQAATLAVFYQARRTSRPAPVPPASACGPAVAVLAALVALPGATYGTALIANPTHLVEVADVELPHMSSQDGEMPEKTHLLFGPDGHPIVVRDSFRPELAFCADAACSDTAVVTVKDFIEVNSGYVAMPDGSVTVAGWVLDQEALRLTLFSCRPEGCRRVSGAALRVASKDAAYAVHTAIARTPHGLAVASLAEDPSSRGKGLLQLTLCGDPRCSASTTTAVATAESDTYRVTLDNRMLDIAVSPDGSPVMAFASRESDVVTLVLCESAECTAPAVRTFDRRLPSSRVTPWRQSSMRTHLMVRPDGRPVVVHSDTSDDDQVVTRMISCTSRTCEGPPRFEEIRELVALGVPGMAMDARGRPMLAGYDRVSGRLAVLRCEDDHCARRRMRLLQDTEGVNTVEFAIGPDDRSRLIWYGANRSADDFAHHLLTCLTPRCGA</sequence>